<dbReference type="Pfam" id="PF06028">
    <property type="entry name" value="DUF915"/>
    <property type="match status" value="1"/>
</dbReference>
<evidence type="ECO:0000313" key="2">
    <source>
        <dbReference type="Proteomes" id="UP000198584"/>
    </source>
</evidence>
<dbReference type="OrthoDB" id="503948at2"/>
<name>A0A1H4DKK0_9BACI</name>
<keyword evidence="2" id="KW-1185">Reference proteome</keyword>
<dbReference type="Gene3D" id="3.40.50.1820">
    <property type="entry name" value="alpha/beta hydrolase"/>
    <property type="match status" value="1"/>
</dbReference>
<gene>
    <name evidence="1" type="ORF">SAMN05421743_107180</name>
</gene>
<dbReference type="Proteomes" id="UP000198584">
    <property type="component" value="Unassembled WGS sequence"/>
</dbReference>
<dbReference type="InterPro" id="IPR029058">
    <property type="entry name" value="AB_hydrolase_fold"/>
</dbReference>
<dbReference type="STRING" id="571932.SAMN05421743_107180"/>
<dbReference type="PANTHER" id="PTHR37946">
    <property type="entry name" value="SLL1969 PROTEIN"/>
    <property type="match status" value="1"/>
</dbReference>
<accession>A0A1H4DKK0</accession>
<dbReference type="RefSeq" id="WP_093044951.1">
    <property type="nucleotide sequence ID" value="NZ_FNQR01000007.1"/>
</dbReference>
<reference evidence="1 2" key="1">
    <citation type="submission" date="2016-10" db="EMBL/GenBank/DDBJ databases">
        <authorList>
            <person name="de Groot N.N."/>
        </authorList>
    </citation>
    <scope>NUCLEOTIDE SEQUENCE [LARGE SCALE GENOMIC DNA]</scope>
    <source>
        <strain evidence="1 2">CCM7597</strain>
    </source>
</reference>
<keyword evidence="1" id="KW-0378">Hydrolase</keyword>
<protein>
    <submittedName>
        <fullName evidence="1">Uncharacterized protein with an alpha/beta hydrolase fold</fullName>
    </submittedName>
</protein>
<dbReference type="InterPro" id="IPR010315">
    <property type="entry name" value="DUF915_hydro-like"/>
</dbReference>
<evidence type="ECO:0000313" key="1">
    <source>
        <dbReference type="EMBL" id="SEA73265.1"/>
    </source>
</evidence>
<proteinExistence type="predicted"/>
<dbReference type="AlphaFoldDB" id="A0A1H4DKK0"/>
<dbReference type="PANTHER" id="PTHR37946:SF1">
    <property type="entry name" value="SLL1969 PROTEIN"/>
    <property type="match status" value="1"/>
</dbReference>
<organism evidence="1 2">
    <name type="scientific">Thalassobacillus cyri</name>
    <dbReference type="NCBI Taxonomy" id="571932"/>
    <lineage>
        <taxon>Bacteria</taxon>
        <taxon>Bacillati</taxon>
        <taxon>Bacillota</taxon>
        <taxon>Bacilli</taxon>
        <taxon>Bacillales</taxon>
        <taxon>Bacillaceae</taxon>
        <taxon>Thalassobacillus</taxon>
    </lineage>
</organism>
<dbReference type="GO" id="GO:0016787">
    <property type="term" value="F:hydrolase activity"/>
    <property type="evidence" value="ECO:0007669"/>
    <property type="project" value="UniProtKB-KW"/>
</dbReference>
<dbReference type="SUPFAM" id="SSF53474">
    <property type="entry name" value="alpha/beta-Hydrolases"/>
    <property type="match status" value="1"/>
</dbReference>
<dbReference type="EMBL" id="FNQR01000007">
    <property type="protein sequence ID" value="SEA73265.1"/>
    <property type="molecule type" value="Genomic_DNA"/>
</dbReference>
<sequence>MWRHYTRQNKLRLILTAALIIGSVIFFISSTPSSSQDNSNITPTLFVHGFKGGPGSFNTMLDRFEDKQLGQKEMVIYVSTEGKLSIRGNFSGSRYPFIQVIFEKNRATLHQQTLWLQELMRKLQTDYGIQQINMVGHSMGGLASANFLVQDDGTYPTVEKLVVMGSPFLGIDKQEYFEMNTGEALADLRIDAKALTALIGSKKSFPDHIEVLAIAGRIDGKYTNENTDKVVKQKGYDGGDGLVSVSSALGIKQMVSKNNYHQEVIQDASATHSGLHEHSDVDQSIAEFLW</sequence>